<dbReference type="PANTHER" id="PTHR43798">
    <property type="entry name" value="MONOACYLGLYCEROL LIPASE"/>
    <property type="match status" value="1"/>
</dbReference>
<dbReference type="Gene3D" id="3.40.50.1820">
    <property type="entry name" value="alpha/beta hydrolase"/>
    <property type="match status" value="1"/>
</dbReference>
<keyword evidence="2" id="KW-0378">Hydrolase</keyword>
<reference evidence="2 3" key="1">
    <citation type="submission" date="2023-06" db="EMBL/GenBank/DDBJ databases">
        <title>Alteromonas sp. ASW11-36 isolated from intertidal sand.</title>
        <authorList>
            <person name="Li Y."/>
        </authorList>
    </citation>
    <scope>NUCLEOTIDE SEQUENCE [LARGE SCALE GENOMIC DNA]</scope>
    <source>
        <strain evidence="2 3">ASW11-36</strain>
    </source>
</reference>
<dbReference type="InterPro" id="IPR050266">
    <property type="entry name" value="AB_hydrolase_sf"/>
</dbReference>
<dbReference type="PRINTS" id="PR00412">
    <property type="entry name" value="EPOXHYDRLASE"/>
</dbReference>
<feature type="domain" description="AB hydrolase-1" evidence="1">
    <location>
        <begin position="38"/>
        <end position="287"/>
    </location>
</feature>
<dbReference type="InterPro" id="IPR000639">
    <property type="entry name" value="Epox_hydrolase-like"/>
</dbReference>
<protein>
    <submittedName>
        <fullName evidence="2">Alpha/beta hydrolase</fullName>
    </submittedName>
</protein>
<dbReference type="InterPro" id="IPR029058">
    <property type="entry name" value="AB_hydrolase_fold"/>
</dbReference>
<evidence type="ECO:0000313" key="3">
    <source>
        <dbReference type="Proteomes" id="UP001234343"/>
    </source>
</evidence>
<accession>A0ABT7SVY2</accession>
<evidence type="ECO:0000259" key="1">
    <source>
        <dbReference type="Pfam" id="PF12697"/>
    </source>
</evidence>
<gene>
    <name evidence="2" type="ORF">QTP81_06935</name>
</gene>
<comment type="caution">
    <text evidence="2">The sequence shown here is derived from an EMBL/GenBank/DDBJ whole genome shotgun (WGS) entry which is preliminary data.</text>
</comment>
<dbReference type="RefSeq" id="WP_289364631.1">
    <property type="nucleotide sequence ID" value="NZ_JAUCBP010000007.1"/>
</dbReference>
<dbReference type="PANTHER" id="PTHR43798:SF33">
    <property type="entry name" value="HYDROLASE, PUTATIVE (AFU_ORTHOLOGUE AFUA_2G14860)-RELATED"/>
    <property type="match status" value="1"/>
</dbReference>
<organism evidence="2 3">
    <name type="scientific">Alteromonas arenosi</name>
    <dbReference type="NCBI Taxonomy" id="3055817"/>
    <lineage>
        <taxon>Bacteria</taxon>
        <taxon>Pseudomonadati</taxon>
        <taxon>Pseudomonadota</taxon>
        <taxon>Gammaproteobacteria</taxon>
        <taxon>Alteromonadales</taxon>
        <taxon>Alteromonadaceae</taxon>
        <taxon>Alteromonas/Salinimonas group</taxon>
        <taxon>Alteromonas</taxon>
    </lineage>
</organism>
<keyword evidence="3" id="KW-1185">Reference proteome</keyword>
<dbReference type="InterPro" id="IPR000073">
    <property type="entry name" value="AB_hydrolase_1"/>
</dbReference>
<dbReference type="SUPFAM" id="SSF53474">
    <property type="entry name" value="alpha/beta-Hydrolases"/>
    <property type="match status" value="1"/>
</dbReference>
<sequence length="296" mass="33598">MPYADLNDYKSHVQYKQLQGHKVAVWHHVNANPEAATLVFIHGFPSAAWDWHSQWQAFKSDYNLVALDLLGYGLSDKPHPHKYSLVEQADIIEQLLAELGLTQVSIVAHDYGDSVAQELLARVTLGAAGYTINHLIWLNGGLFPESHRPLITQKLLHSWVGPVLARLLSKATLKKSFTRIFGPQTPPKDNDIDVLWELMKHNRGRRVIPSMLDYLDDRIRYRDRWVSAMQEAAAQDTTKLMFINGTYDPISGQHMLSQFQQLLPKTPTKALPVGHYPQLEAPEDVNQIISEIISEK</sequence>
<dbReference type="Proteomes" id="UP001234343">
    <property type="component" value="Unassembled WGS sequence"/>
</dbReference>
<evidence type="ECO:0000313" key="2">
    <source>
        <dbReference type="EMBL" id="MDM7860326.1"/>
    </source>
</evidence>
<dbReference type="Pfam" id="PF12697">
    <property type="entry name" value="Abhydrolase_6"/>
    <property type="match status" value="1"/>
</dbReference>
<proteinExistence type="predicted"/>
<dbReference type="EMBL" id="JAUCBP010000007">
    <property type="protein sequence ID" value="MDM7860326.1"/>
    <property type="molecule type" value="Genomic_DNA"/>
</dbReference>
<name>A0ABT7SVY2_9ALTE</name>
<dbReference type="GO" id="GO:0016787">
    <property type="term" value="F:hydrolase activity"/>
    <property type="evidence" value="ECO:0007669"/>
    <property type="project" value="UniProtKB-KW"/>
</dbReference>